<keyword evidence="2" id="KW-1185">Reference proteome</keyword>
<protein>
    <recommendedName>
        <fullName evidence="3">AA1-like domain-containing protein</fullName>
    </recommendedName>
</protein>
<accession>A0A2N3NJM1</accession>
<evidence type="ECO:0008006" key="3">
    <source>
        <dbReference type="Google" id="ProtNLM"/>
    </source>
</evidence>
<dbReference type="AlphaFoldDB" id="A0A2N3NJM1"/>
<evidence type="ECO:0000313" key="1">
    <source>
        <dbReference type="EMBL" id="PKS12633.1"/>
    </source>
</evidence>
<dbReference type="Proteomes" id="UP000233524">
    <property type="component" value="Unassembled WGS sequence"/>
</dbReference>
<comment type="caution">
    <text evidence="1">The sequence shown here is derived from an EMBL/GenBank/DDBJ whole genome shotgun (WGS) entry which is preliminary data.</text>
</comment>
<dbReference type="InParanoid" id="A0A2N3NJM1"/>
<evidence type="ECO:0000313" key="2">
    <source>
        <dbReference type="Proteomes" id="UP000233524"/>
    </source>
</evidence>
<dbReference type="OrthoDB" id="5186097at2759"/>
<dbReference type="VEuPathDB" id="FungiDB:jhhlp_000841"/>
<reference evidence="1 2" key="1">
    <citation type="journal article" date="2017" name="G3 (Bethesda)">
        <title>First Draft Genome Sequence of the Pathogenic Fungus Lomentospora prolificans (Formerly Scedosporium prolificans).</title>
        <authorList>
            <person name="Luo R."/>
            <person name="Zimin A."/>
            <person name="Workman R."/>
            <person name="Fan Y."/>
            <person name="Pertea G."/>
            <person name="Grossman N."/>
            <person name="Wear M.P."/>
            <person name="Jia B."/>
            <person name="Miller H."/>
            <person name="Casadevall A."/>
            <person name="Timp W."/>
            <person name="Zhang S.X."/>
            <person name="Salzberg S.L."/>
        </authorList>
    </citation>
    <scope>NUCLEOTIDE SEQUENCE [LARGE SCALE GENOMIC DNA]</scope>
    <source>
        <strain evidence="1 2">JHH-5317</strain>
    </source>
</reference>
<dbReference type="EMBL" id="NLAX01000003">
    <property type="protein sequence ID" value="PKS12633.1"/>
    <property type="molecule type" value="Genomic_DNA"/>
</dbReference>
<organism evidence="1 2">
    <name type="scientific">Lomentospora prolificans</name>
    <dbReference type="NCBI Taxonomy" id="41688"/>
    <lineage>
        <taxon>Eukaryota</taxon>
        <taxon>Fungi</taxon>
        <taxon>Dikarya</taxon>
        <taxon>Ascomycota</taxon>
        <taxon>Pezizomycotina</taxon>
        <taxon>Sordariomycetes</taxon>
        <taxon>Hypocreomycetidae</taxon>
        <taxon>Microascales</taxon>
        <taxon>Microascaceae</taxon>
        <taxon>Lomentospora</taxon>
    </lineage>
</organism>
<gene>
    <name evidence="1" type="ORF">jhhlp_000841</name>
</gene>
<name>A0A2N3NJM1_9PEZI</name>
<sequence length="507" mass="55514">MSIVIPELGLDPGLETYVLNEPPQTLFVDCIEDSLTYGYWNIQDFKYQSGGDSGETLAETIYFRITSELGKLDIECQAPSNWTATDPEASAYCDSAIPATTFKFHIADENYGTLKINQIWSCPSGEEGTQIIFKADANLNLTIEQASPQNGITIEETGPVTIPYSLLAPIEITPSEEVPAPPPGSRDAACKAASQTPTWSFSDIRWVWFNVSREARAIIVGAVIVNITSGLTEETVSCMHSGSIDLVPPEQGGDCETEDHFRFTICSGTAVADSYGPEYPSHVAIRFDACSRTVDIVESWYCDGDDETDGYVKFNSTPQGCHPISARSQFVQNATVCEAAFKDDSRTGAVAAEYSLMPHAFDYQYPRAAGCLVDSLRPENWYWNFFPNLFSVEIGEDGSVERMDSALELGVAVPYGSATFHCFTPANVLLGDCYAPFFPGGTFLSAKGVYDPETKVFSIEQTWACSERSPNHPIVFTAKGSIEVPESNQESVRMPMDITWQTTDGSN</sequence>
<proteinExistence type="predicted"/>